<evidence type="ECO:0000313" key="3">
    <source>
        <dbReference type="Proteomes" id="UP000187323"/>
    </source>
</evidence>
<organism evidence="1 4">
    <name type="scientific">Paenibacillus odorifer</name>
    <dbReference type="NCBI Taxonomy" id="189426"/>
    <lineage>
        <taxon>Bacteria</taxon>
        <taxon>Bacillati</taxon>
        <taxon>Bacillota</taxon>
        <taxon>Bacilli</taxon>
        <taxon>Bacillales</taxon>
        <taxon>Paenibacillaceae</taxon>
        <taxon>Paenibacillus</taxon>
    </lineage>
</organism>
<proteinExistence type="predicted"/>
<dbReference type="Proteomes" id="UP000187323">
    <property type="component" value="Unassembled WGS sequence"/>
</dbReference>
<dbReference type="Proteomes" id="UP000187465">
    <property type="component" value="Unassembled WGS sequence"/>
</dbReference>
<accession>A0A1R0X318</accession>
<reference evidence="3 4" key="1">
    <citation type="submission" date="2016-10" db="EMBL/GenBank/DDBJ databases">
        <title>Paenibacillus species isolates.</title>
        <authorList>
            <person name="Beno S.M."/>
        </authorList>
    </citation>
    <scope>NUCLEOTIDE SEQUENCE [LARGE SCALE GENOMIC DNA]</scope>
    <source>
        <strain evidence="1 4">FSL H7-0604</strain>
        <strain evidence="2 3">FSL H7-0918</strain>
    </source>
</reference>
<name>A0A1R0X318_9BACL</name>
<evidence type="ECO:0000313" key="4">
    <source>
        <dbReference type="Proteomes" id="UP000187465"/>
    </source>
</evidence>
<evidence type="ECO:0000313" key="1">
    <source>
        <dbReference type="EMBL" id="OMD27685.1"/>
    </source>
</evidence>
<dbReference type="AlphaFoldDB" id="A0A1R0X318"/>
<gene>
    <name evidence="1" type="ORF">BJP51_24530</name>
    <name evidence="2" type="ORF">BSK47_27110</name>
</gene>
<dbReference type="EMBL" id="MPTO01000033">
    <property type="protein sequence ID" value="OME12488.1"/>
    <property type="molecule type" value="Genomic_DNA"/>
</dbReference>
<dbReference type="RefSeq" id="WP_036681325.1">
    <property type="nucleotide sequence ID" value="NZ_JARLKA010000026.1"/>
</dbReference>
<dbReference type="EMBL" id="MKQP01000035">
    <property type="protein sequence ID" value="OMD27685.1"/>
    <property type="molecule type" value="Genomic_DNA"/>
</dbReference>
<comment type="caution">
    <text evidence="1">The sequence shown here is derived from an EMBL/GenBank/DDBJ whole genome shotgun (WGS) entry which is preliminary data.</text>
</comment>
<sequence>MLNTHMLDRPYIRDVLEHLQCLGYELDKTKELLIRFYRSIKRTCGFNPNARDFAMIVHELNEAVHRKYDPADPNQIFIGHLRGVIQKVRKPAE</sequence>
<evidence type="ECO:0000313" key="2">
    <source>
        <dbReference type="EMBL" id="OME12488.1"/>
    </source>
</evidence>
<protein>
    <submittedName>
        <fullName evidence="1">Uncharacterized protein</fullName>
    </submittedName>
</protein>